<dbReference type="Gene3D" id="3.40.50.150">
    <property type="entry name" value="Vaccinia Virus protein VP39"/>
    <property type="match status" value="1"/>
</dbReference>
<name>A0ABU0W715_9GAMM</name>
<evidence type="ECO:0000256" key="7">
    <source>
        <dbReference type="ARBA" id="ARBA00047942"/>
    </source>
</evidence>
<evidence type="ECO:0000259" key="8">
    <source>
        <dbReference type="Pfam" id="PF02384"/>
    </source>
</evidence>
<organism evidence="9 10">
    <name type="scientific">Natronospira bacteriovora</name>
    <dbReference type="NCBI Taxonomy" id="3069753"/>
    <lineage>
        <taxon>Bacteria</taxon>
        <taxon>Pseudomonadati</taxon>
        <taxon>Pseudomonadota</taxon>
        <taxon>Gammaproteobacteria</taxon>
        <taxon>Natronospirales</taxon>
        <taxon>Natronospiraceae</taxon>
        <taxon>Natronospira</taxon>
    </lineage>
</organism>
<feature type="domain" description="DNA methylase adenine-specific" evidence="8">
    <location>
        <begin position="301"/>
        <end position="613"/>
    </location>
</feature>
<dbReference type="EC" id="2.1.1.72" evidence="2"/>
<dbReference type="InterPro" id="IPR029063">
    <property type="entry name" value="SAM-dependent_MTases_sf"/>
</dbReference>
<dbReference type="GO" id="GO:0032259">
    <property type="term" value="P:methylation"/>
    <property type="evidence" value="ECO:0007669"/>
    <property type="project" value="UniProtKB-KW"/>
</dbReference>
<keyword evidence="6" id="KW-0680">Restriction system</keyword>
<dbReference type="PANTHER" id="PTHR33841:SF5">
    <property type="entry name" value="DNA METHYLASE (MODIFICATION METHYLASE) (METHYLTRANSFERASE)-RELATED"/>
    <property type="match status" value="1"/>
</dbReference>
<dbReference type="PRINTS" id="PR00507">
    <property type="entry name" value="N12N6MTFRASE"/>
</dbReference>
<keyword evidence="3 9" id="KW-0489">Methyltransferase</keyword>
<evidence type="ECO:0000313" key="9">
    <source>
        <dbReference type="EMBL" id="MDQ2069821.1"/>
    </source>
</evidence>
<dbReference type="InterPro" id="IPR050953">
    <property type="entry name" value="N4_N6_ade-DNA_methylase"/>
</dbReference>
<evidence type="ECO:0000256" key="5">
    <source>
        <dbReference type="ARBA" id="ARBA00022691"/>
    </source>
</evidence>
<accession>A0ABU0W715</accession>
<keyword evidence="10" id="KW-1185">Reference proteome</keyword>
<dbReference type="EMBL" id="JAVDDT010000004">
    <property type="protein sequence ID" value="MDQ2069821.1"/>
    <property type="molecule type" value="Genomic_DNA"/>
</dbReference>
<evidence type="ECO:0000256" key="2">
    <source>
        <dbReference type="ARBA" id="ARBA00011900"/>
    </source>
</evidence>
<dbReference type="Proteomes" id="UP001239019">
    <property type="component" value="Unassembled WGS sequence"/>
</dbReference>
<gene>
    <name evidence="9" type="ORF">RBH19_08045</name>
</gene>
<dbReference type="PROSITE" id="PS00092">
    <property type="entry name" value="N6_MTASE"/>
    <property type="match status" value="1"/>
</dbReference>
<protein>
    <recommendedName>
        <fullName evidence="2">site-specific DNA-methyltransferase (adenine-specific)</fullName>
        <ecNumber evidence="2">2.1.1.72</ecNumber>
    </recommendedName>
</protein>
<dbReference type="GO" id="GO:0008168">
    <property type="term" value="F:methyltransferase activity"/>
    <property type="evidence" value="ECO:0007669"/>
    <property type="project" value="UniProtKB-KW"/>
</dbReference>
<evidence type="ECO:0000256" key="3">
    <source>
        <dbReference type="ARBA" id="ARBA00022603"/>
    </source>
</evidence>
<dbReference type="InterPro" id="IPR002052">
    <property type="entry name" value="DNA_methylase_N6_adenine_CS"/>
</dbReference>
<dbReference type="RefSeq" id="WP_306728315.1">
    <property type="nucleotide sequence ID" value="NZ_JAVDDT010000004.1"/>
</dbReference>
<evidence type="ECO:0000256" key="1">
    <source>
        <dbReference type="ARBA" id="ARBA00006594"/>
    </source>
</evidence>
<comment type="caution">
    <text evidence="9">The sequence shown here is derived from an EMBL/GenBank/DDBJ whole genome shotgun (WGS) entry which is preliminary data.</text>
</comment>
<sequence length="1041" mass="115872">MSLLDIKSELQSYGAPESAVRLLSEPSYDSLQYRDLFSGHSGTEDLPLRPSAVIEAGGSPLVFVVREPLAVGIGNHGKIALERLKSVLAFRGDNAYMAVLKPGQLDLYSVDRLRTLSLRESIQAGTPKAESYILDLAQGGLEDKGDHKRRSADRHSIHELMFNVLTHATKELLSSEGLRDNRDQVISLVGRALFTRFLIDRDILNEKTFPWLFRQNQGDATRCFSNARNAAKTCAWLDRTFNGNLLPLCEGKYNKFFGAFENDGSHPIFHELTKIAARAEASGQQLLDWGDINFAHVPVGLLSQVYEDYSHRFYGDKAKADSVHYTPSSVAKYVIDEAFEALTTSSPADAKVLDPAAGAGVFLTLAFQRLIAENWREAGCRPTTAEIRRILHEQIFGFDKNGSALRLSALSLYLTAIELDPEPGPPEDLIFPNLLGENLLTIGGDADDGSPEGLLGSLAMPIDKMRSQFDIVAANPPWTSWKGKPGKAANQRVDKIINGIIERRRSVSSEDEIKSLYSNPDLVPDLPFVWRSMEWAKPGGVLSFVLHGRFLFKQQPKPAAAREAIFNAVSVKGILNGSEIVHSVWDGMGTPFCVLLATNDRPKQDEQFYYVDPVPNSSPTGRTHIVVDYENARPIHSKTIINEPTIAKVLFTGTDFDASVIHKLESRLVLPQNYAGANWSSVNNSPMVWSRLGDYWTERLGLRLSQGYRKGSDKGPVPPELLRYARMLEKSDSPKYRIRHSDLRKFSYEELERARKPAGYKLPLAILAEAPGDIEGVVKAHWAGGSGMIAFNESYFGFSGYGHDDGDALTKYIFVLSNSSLFAYYNLMTSSRIGVERKALLLREFSQFPVPELSSLDLRARARIIALADSILKYNRIDQRSLDSFVYELYGIDAFEAQVVNEALELRSPYARAKERAQKPPTSKELNQFAKNLEEGLNEFGDDMGEKFSVRLVESGSETWKFIGVKRSNGGRTREEPIAMQLLKVIAENEGATRALLHQAGDQIVVAMRNQYQYWTPTRATMNILDLLSHFSTGGREASNG</sequence>
<keyword evidence="5" id="KW-0949">S-adenosyl-L-methionine</keyword>
<keyword evidence="4" id="KW-0808">Transferase</keyword>
<comment type="catalytic activity">
    <reaction evidence="7">
        <text>a 2'-deoxyadenosine in DNA + S-adenosyl-L-methionine = an N(6)-methyl-2'-deoxyadenosine in DNA + S-adenosyl-L-homocysteine + H(+)</text>
        <dbReference type="Rhea" id="RHEA:15197"/>
        <dbReference type="Rhea" id="RHEA-COMP:12418"/>
        <dbReference type="Rhea" id="RHEA-COMP:12419"/>
        <dbReference type="ChEBI" id="CHEBI:15378"/>
        <dbReference type="ChEBI" id="CHEBI:57856"/>
        <dbReference type="ChEBI" id="CHEBI:59789"/>
        <dbReference type="ChEBI" id="CHEBI:90615"/>
        <dbReference type="ChEBI" id="CHEBI:90616"/>
        <dbReference type="EC" id="2.1.1.72"/>
    </reaction>
</comment>
<dbReference type="InterPro" id="IPR003356">
    <property type="entry name" value="DNA_methylase_A-5"/>
</dbReference>
<reference evidence="9 10" key="1">
    <citation type="submission" date="2023-08" db="EMBL/GenBank/DDBJ databases">
        <title>Whole-genome sequencing of halo(alkali)philic microorganisms from hypersaline lakes.</title>
        <authorList>
            <person name="Sorokin D.Y."/>
            <person name="Abbas B."/>
            <person name="Merkel A.Y."/>
        </authorList>
    </citation>
    <scope>NUCLEOTIDE SEQUENCE [LARGE SCALE GENOMIC DNA]</scope>
    <source>
        <strain evidence="9 10">AB-CW4</strain>
    </source>
</reference>
<dbReference type="SUPFAM" id="SSF53335">
    <property type="entry name" value="S-adenosyl-L-methionine-dependent methyltransferases"/>
    <property type="match status" value="1"/>
</dbReference>
<comment type="similarity">
    <text evidence="1">Belongs to the N(4)/N(6)-methyltransferase family.</text>
</comment>
<dbReference type="PANTHER" id="PTHR33841">
    <property type="entry name" value="DNA METHYLTRANSFERASE YEEA-RELATED"/>
    <property type="match status" value="1"/>
</dbReference>
<dbReference type="Pfam" id="PF02384">
    <property type="entry name" value="N6_Mtase"/>
    <property type="match status" value="1"/>
</dbReference>
<evidence type="ECO:0000256" key="4">
    <source>
        <dbReference type="ARBA" id="ARBA00022679"/>
    </source>
</evidence>
<proteinExistence type="inferred from homology"/>
<evidence type="ECO:0000256" key="6">
    <source>
        <dbReference type="ARBA" id="ARBA00022747"/>
    </source>
</evidence>
<evidence type="ECO:0000313" key="10">
    <source>
        <dbReference type="Proteomes" id="UP001239019"/>
    </source>
</evidence>